<dbReference type="InterPro" id="IPR006047">
    <property type="entry name" value="GH13_cat_dom"/>
</dbReference>
<evidence type="ECO:0000313" key="4">
    <source>
        <dbReference type="EMBL" id="HJB80465.1"/>
    </source>
</evidence>
<dbReference type="GO" id="GO:0016798">
    <property type="term" value="F:hydrolase activity, acting on glycosyl bonds"/>
    <property type="evidence" value="ECO:0007669"/>
    <property type="project" value="UniProtKB-KW"/>
</dbReference>
<accession>A0A9D2SBR7</accession>
<dbReference type="Pfam" id="PF00128">
    <property type="entry name" value="Alpha-amylase"/>
    <property type="match status" value="1"/>
</dbReference>
<dbReference type="Gene3D" id="2.60.40.1180">
    <property type="entry name" value="Golgi alpha-mannosidase II"/>
    <property type="match status" value="1"/>
</dbReference>
<feature type="domain" description="Glycosyl hydrolase family 13 catalytic" evidence="3">
    <location>
        <begin position="12"/>
        <end position="360"/>
    </location>
</feature>
<evidence type="ECO:0000259" key="3">
    <source>
        <dbReference type="SMART" id="SM00642"/>
    </source>
</evidence>
<reference evidence="4" key="1">
    <citation type="journal article" date="2021" name="PeerJ">
        <title>Extensive microbial diversity within the chicken gut microbiome revealed by metagenomics and culture.</title>
        <authorList>
            <person name="Gilroy R."/>
            <person name="Ravi A."/>
            <person name="Getino M."/>
            <person name="Pursley I."/>
            <person name="Horton D.L."/>
            <person name="Alikhan N.F."/>
            <person name="Baker D."/>
            <person name="Gharbi K."/>
            <person name="Hall N."/>
            <person name="Watson M."/>
            <person name="Adriaenssens E.M."/>
            <person name="Foster-Nyarko E."/>
            <person name="Jarju S."/>
            <person name="Secka A."/>
            <person name="Antonio M."/>
            <person name="Oren A."/>
            <person name="Chaudhuri R.R."/>
            <person name="La Ragione R."/>
            <person name="Hildebrand F."/>
            <person name="Pallen M.J."/>
        </authorList>
    </citation>
    <scope>NUCLEOTIDE SEQUENCE</scope>
    <source>
        <strain evidence="4">CHK192-8294</strain>
    </source>
</reference>
<evidence type="ECO:0000313" key="5">
    <source>
        <dbReference type="Proteomes" id="UP000823921"/>
    </source>
</evidence>
<dbReference type="GO" id="GO:0005975">
    <property type="term" value="P:carbohydrate metabolic process"/>
    <property type="evidence" value="ECO:0007669"/>
    <property type="project" value="InterPro"/>
</dbReference>
<organism evidence="4 5">
    <name type="scientific">Candidatus Flavonifractor intestinigallinarum</name>
    <dbReference type="NCBI Taxonomy" id="2838586"/>
    <lineage>
        <taxon>Bacteria</taxon>
        <taxon>Bacillati</taxon>
        <taxon>Bacillota</taxon>
        <taxon>Clostridia</taxon>
        <taxon>Eubacteriales</taxon>
        <taxon>Oscillospiraceae</taxon>
        <taxon>Flavonifractor</taxon>
    </lineage>
</organism>
<gene>
    <name evidence="4" type="ORF">H9712_05730</name>
</gene>
<dbReference type="CDD" id="cd11353">
    <property type="entry name" value="AmyAc_euk_bac_CMD_like"/>
    <property type="match status" value="1"/>
</dbReference>
<reference evidence="4" key="2">
    <citation type="submission" date="2021-04" db="EMBL/GenBank/DDBJ databases">
        <authorList>
            <person name="Gilroy R."/>
        </authorList>
    </citation>
    <scope>NUCLEOTIDE SEQUENCE</scope>
    <source>
        <strain evidence="4">CHK192-8294</strain>
    </source>
</reference>
<dbReference type="PANTHER" id="PTHR10357">
    <property type="entry name" value="ALPHA-AMYLASE FAMILY MEMBER"/>
    <property type="match status" value="1"/>
</dbReference>
<dbReference type="InterPro" id="IPR013780">
    <property type="entry name" value="Glyco_hydro_b"/>
</dbReference>
<dbReference type="EMBL" id="DWXO01000056">
    <property type="protein sequence ID" value="HJB80465.1"/>
    <property type="molecule type" value="Genomic_DNA"/>
</dbReference>
<dbReference type="AlphaFoldDB" id="A0A9D2SBR7"/>
<sequence>MSHWVNQSVFYHIYPLGFCGAPEYNPGGAPVPRLDKLKDWIPHLKELGVNALYLGPVFQSVKHGYDTTDYFQIDCRLGDNDSFAALCDQLHANGIKVVLDGVFNHVGRGFWAFRDVQEHGQGSPYCGWFHDLNFGGPSPMGDPFWYTAWQGHYELVKLNLRNPDVVRHLLDAVGMWMDKFHIDGLRLDAADCVDFDFFRTLKGFVKGKDPDFWLMGEIIHGDYARWANPEMLDSVTNYECWKGLWSSHNDKNYFEIAHSLNRQSGPGGIYRNITLYNFADNHDVDRLASKLRDPAHINNLYTLLYTMPGVPSLYYGSEWALKGERTKHSDAPLRPCLDLKEMLALDQSLCAHLSKLASIRAAFPALQEGQYENVVIKNQQLVFRRSTDSQRVYVVLNLEPQEVHMEFPHQEPVLQDVLNDNAIFNNDGGRTWLPVPPCGARILVGAPDRFTW</sequence>
<dbReference type="SUPFAM" id="SSF51445">
    <property type="entry name" value="(Trans)glycosidases"/>
    <property type="match status" value="1"/>
</dbReference>
<dbReference type="InterPro" id="IPR017853">
    <property type="entry name" value="GH"/>
</dbReference>
<keyword evidence="2" id="KW-0326">Glycosidase</keyword>
<proteinExistence type="predicted"/>
<dbReference type="SMART" id="SM00642">
    <property type="entry name" value="Aamy"/>
    <property type="match status" value="1"/>
</dbReference>
<dbReference type="Proteomes" id="UP000823921">
    <property type="component" value="Unassembled WGS sequence"/>
</dbReference>
<dbReference type="Gene3D" id="3.20.20.80">
    <property type="entry name" value="Glycosidases"/>
    <property type="match status" value="1"/>
</dbReference>
<protein>
    <submittedName>
        <fullName evidence="4">Alpha-glucosidase C-terminal domain-containing protein</fullName>
    </submittedName>
</protein>
<evidence type="ECO:0000256" key="1">
    <source>
        <dbReference type="ARBA" id="ARBA00022801"/>
    </source>
</evidence>
<dbReference type="SUPFAM" id="SSF51011">
    <property type="entry name" value="Glycosyl hydrolase domain"/>
    <property type="match status" value="1"/>
</dbReference>
<evidence type="ECO:0000256" key="2">
    <source>
        <dbReference type="ARBA" id="ARBA00023295"/>
    </source>
</evidence>
<comment type="caution">
    <text evidence="4">The sequence shown here is derived from an EMBL/GenBank/DDBJ whole genome shotgun (WGS) entry which is preliminary data.</text>
</comment>
<name>A0A9D2SBR7_9FIRM</name>
<keyword evidence="1" id="KW-0378">Hydrolase</keyword>
<dbReference type="PANTHER" id="PTHR10357:SF210">
    <property type="entry name" value="MALTODEXTRIN GLUCOSIDASE"/>
    <property type="match status" value="1"/>
</dbReference>